<dbReference type="KEGG" id="psey:GU243_17275"/>
<dbReference type="Pfam" id="PF08877">
    <property type="entry name" value="MepB-like"/>
    <property type="match status" value="1"/>
</dbReference>
<keyword evidence="2" id="KW-1185">Reference proteome</keyword>
<evidence type="ECO:0000313" key="2">
    <source>
        <dbReference type="Proteomes" id="UP000464186"/>
    </source>
</evidence>
<proteinExistence type="predicted"/>
<dbReference type="Proteomes" id="UP000464186">
    <property type="component" value="Chromosome"/>
</dbReference>
<gene>
    <name evidence="1" type="ORF">GU243_17275</name>
</gene>
<evidence type="ECO:0000313" key="1">
    <source>
        <dbReference type="EMBL" id="QHK21168.1"/>
    </source>
</evidence>
<dbReference type="InterPro" id="IPR011235">
    <property type="entry name" value="MepB-like"/>
</dbReference>
<sequence>MSGVKVHPDVAMVMRILGDLALACSPAILEADNAEYGAAISEIGRSPVRFRVGKLTPTKVGLFVTVWRRSLGGSTEPLPAEEYTDMLVVCVREDSRVGAFAFPKAALVKHGVVSVGGAGGKRGFRVYPPWSATTNRQAKNSQQWQCDYFFEVADESAIHPQRALRLFVAAKTDSAAFGQRGQVSGGPR</sequence>
<dbReference type="AlphaFoldDB" id="A0A6P1NPP7"/>
<dbReference type="Gene3D" id="3.40.1350.140">
    <property type="entry name" value="MepB-like"/>
    <property type="match status" value="1"/>
</dbReference>
<dbReference type="InterPro" id="IPR038231">
    <property type="entry name" value="MepB-like_sf"/>
</dbReference>
<evidence type="ECO:0008006" key="3">
    <source>
        <dbReference type="Google" id="ProtNLM"/>
    </source>
</evidence>
<accession>A0A6P1NPP7</accession>
<name>A0A6P1NPP7_9MICC</name>
<protein>
    <recommendedName>
        <fullName evidence="3">MepB domain containing protein</fullName>
    </recommendedName>
</protein>
<dbReference type="EMBL" id="CP047898">
    <property type="protein sequence ID" value="QHK21168.1"/>
    <property type="molecule type" value="Genomic_DNA"/>
</dbReference>
<organism evidence="1 2">
    <name type="scientific">Pseudarthrobacter psychrotolerans</name>
    <dbReference type="NCBI Taxonomy" id="2697569"/>
    <lineage>
        <taxon>Bacteria</taxon>
        <taxon>Bacillati</taxon>
        <taxon>Actinomycetota</taxon>
        <taxon>Actinomycetes</taxon>
        <taxon>Micrococcales</taxon>
        <taxon>Micrococcaceae</taxon>
        <taxon>Pseudarthrobacter</taxon>
    </lineage>
</organism>
<reference evidence="1 2" key="1">
    <citation type="submission" date="2020-01" db="EMBL/GenBank/DDBJ databases">
        <title>Pseudarthrobacter psychrotolerans sp. nov., isolated from antarctic soil.</title>
        <authorList>
            <person name="Shin Y."/>
            <person name="Park W."/>
        </authorList>
    </citation>
    <scope>NUCLEOTIDE SEQUENCE [LARGE SCALE GENOMIC DNA]</scope>
    <source>
        <strain evidence="1 2">YJ56</strain>
    </source>
</reference>